<evidence type="ECO:0000313" key="2">
    <source>
        <dbReference type="EMBL" id="ELZ08957.1"/>
    </source>
</evidence>
<feature type="transmembrane region" description="Helical" evidence="1">
    <location>
        <begin position="55"/>
        <end position="79"/>
    </location>
</feature>
<protein>
    <submittedName>
        <fullName evidence="2">Uncharacterized protein</fullName>
    </submittedName>
</protein>
<name>M0BER1_9EURY</name>
<dbReference type="OrthoDB" id="204680at2157"/>
<accession>M0BER1</accession>
<comment type="caution">
    <text evidence="2">The sequence shown here is derived from an EMBL/GenBank/DDBJ whole genome shotgun (WGS) entry which is preliminary data.</text>
</comment>
<feature type="transmembrane region" description="Helical" evidence="1">
    <location>
        <begin position="91"/>
        <end position="114"/>
    </location>
</feature>
<dbReference type="STRING" id="1227490.C479_12554"/>
<keyword evidence="1" id="KW-1133">Transmembrane helix</keyword>
<feature type="transmembrane region" description="Helical" evidence="1">
    <location>
        <begin position="12"/>
        <end position="35"/>
    </location>
</feature>
<dbReference type="AlphaFoldDB" id="M0BER1"/>
<reference evidence="2 3" key="1">
    <citation type="journal article" date="2014" name="PLoS Genet.">
        <title>Phylogenetically driven sequencing of extremely halophilic archaea reveals strategies for static and dynamic osmo-response.</title>
        <authorList>
            <person name="Becker E.A."/>
            <person name="Seitzer P.M."/>
            <person name="Tritt A."/>
            <person name="Larsen D."/>
            <person name="Krusor M."/>
            <person name="Yao A.I."/>
            <person name="Wu D."/>
            <person name="Madern D."/>
            <person name="Eisen J.A."/>
            <person name="Darling A.E."/>
            <person name="Facciotti M.T."/>
        </authorList>
    </citation>
    <scope>NUCLEOTIDE SEQUENCE [LARGE SCALE GENOMIC DNA]</scope>
    <source>
        <strain evidence="2 3">JCM 14624</strain>
    </source>
</reference>
<dbReference type="EMBL" id="AOIQ01000019">
    <property type="protein sequence ID" value="ELZ08957.1"/>
    <property type="molecule type" value="Genomic_DNA"/>
</dbReference>
<proteinExistence type="predicted"/>
<sequence length="177" mass="17882">MSTATVPQYTRVGVWGGGALAAIVAGLAMGLVMHFGAGLIELLGGLAPVPGESVISGWTIHLLISVAFGLAFAVCVSRAAICQQVRDFTDLALAGIAYGAFIGVVAGGVVFPVAMTRADVATLPLPFLPLPGAAGELVAAVIFAIGHLVYGFVLGATFATINGLTPAGRFERFAVLD</sequence>
<evidence type="ECO:0000313" key="3">
    <source>
        <dbReference type="Proteomes" id="UP000011560"/>
    </source>
</evidence>
<keyword evidence="1" id="KW-0472">Membrane</keyword>
<keyword evidence="1" id="KW-0812">Transmembrane</keyword>
<dbReference type="Proteomes" id="UP000011560">
    <property type="component" value="Unassembled WGS sequence"/>
</dbReference>
<evidence type="ECO:0000256" key="1">
    <source>
        <dbReference type="SAM" id="Phobius"/>
    </source>
</evidence>
<dbReference type="RefSeq" id="WP_007703113.1">
    <property type="nucleotide sequence ID" value="NZ_AOIQ01000019.1"/>
</dbReference>
<feature type="transmembrane region" description="Helical" evidence="1">
    <location>
        <begin position="134"/>
        <end position="161"/>
    </location>
</feature>
<keyword evidence="3" id="KW-1185">Reference proteome</keyword>
<gene>
    <name evidence="2" type="ORF">C479_12554</name>
</gene>
<organism evidence="2 3">
    <name type="scientific">Halovivax asiaticus JCM 14624</name>
    <dbReference type="NCBI Taxonomy" id="1227490"/>
    <lineage>
        <taxon>Archaea</taxon>
        <taxon>Methanobacteriati</taxon>
        <taxon>Methanobacteriota</taxon>
        <taxon>Stenosarchaea group</taxon>
        <taxon>Halobacteria</taxon>
        <taxon>Halobacteriales</taxon>
        <taxon>Natrialbaceae</taxon>
        <taxon>Halovivax</taxon>
    </lineage>
</organism>